<evidence type="ECO:0000256" key="6">
    <source>
        <dbReference type="ARBA" id="ARBA00023284"/>
    </source>
</evidence>
<evidence type="ECO:0000259" key="7">
    <source>
        <dbReference type="Pfam" id="PF02852"/>
    </source>
</evidence>
<dbReference type="PANTHER" id="PTHR43429:SF1">
    <property type="entry name" value="NAD(P)H SULFUR OXIDOREDUCTASE (COA-DEPENDENT)"/>
    <property type="match status" value="1"/>
</dbReference>
<comment type="caution">
    <text evidence="9">The sequence shown here is derived from an EMBL/GenBank/DDBJ whole genome shotgun (WGS) entry which is preliminary data.</text>
</comment>
<dbReference type="SUPFAM" id="SSF51905">
    <property type="entry name" value="FAD/NAD(P)-binding domain"/>
    <property type="match status" value="1"/>
</dbReference>
<feature type="domain" description="FAD/NAD(P)-binding" evidence="8">
    <location>
        <begin position="1"/>
        <end position="298"/>
    </location>
</feature>
<comment type="similarity">
    <text evidence="2">Belongs to the class-III pyridine nucleotide-disulfide oxidoreductase family.</text>
</comment>
<keyword evidence="4" id="KW-0274">FAD</keyword>
<dbReference type="InterPro" id="IPR023753">
    <property type="entry name" value="FAD/NAD-binding_dom"/>
</dbReference>
<feature type="domain" description="Pyridine nucleotide-disulphide oxidoreductase dimerisation" evidence="7">
    <location>
        <begin position="338"/>
        <end position="436"/>
    </location>
</feature>
<evidence type="ECO:0000256" key="4">
    <source>
        <dbReference type="ARBA" id="ARBA00022827"/>
    </source>
</evidence>
<dbReference type="PANTHER" id="PTHR43429">
    <property type="entry name" value="PYRIDINE NUCLEOTIDE-DISULFIDE OXIDOREDUCTASE DOMAIN-CONTAINING"/>
    <property type="match status" value="1"/>
</dbReference>
<dbReference type="Proteomes" id="UP000824101">
    <property type="component" value="Unassembled WGS sequence"/>
</dbReference>
<evidence type="ECO:0000256" key="5">
    <source>
        <dbReference type="ARBA" id="ARBA00023002"/>
    </source>
</evidence>
<organism evidence="9 10">
    <name type="scientific">Candidatus Lachnoclostridium stercorigallinarum</name>
    <dbReference type="NCBI Taxonomy" id="2838634"/>
    <lineage>
        <taxon>Bacteria</taxon>
        <taxon>Bacillati</taxon>
        <taxon>Bacillota</taxon>
        <taxon>Clostridia</taxon>
        <taxon>Lachnospirales</taxon>
        <taxon>Lachnospiraceae</taxon>
    </lineage>
</organism>
<dbReference type="SUPFAM" id="SSF55424">
    <property type="entry name" value="FAD/NAD-linked reductases, dimerisation (C-terminal) domain"/>
    <property type="match status" value="1"/>
</dbReference>
<keyword evidence="5" id="KW-0560">Oxidoreductase</keyword>
<dbReference type="Pfam" id="PF07992">
    <property type="entry name" value="Pyr_redox_2"/>
    <property type="match status" value="1"/>
</dbReference>
<dbReference type="InterPro" id="IPR004099">
    <property type="entry name" value="Pyr_nucl-diS_OxRdtase_dimer"/>
</dbReference>
<dbReference type="PRINTS" id="PR00368">
    <property type="entry name" value="FADPNR"/>
</dbReference>
<evidence type="ECO:0000259" key="8">
    <source>
        <dbReference type="Pfam" id="PF07992"/>
    </source>
</evidence>
<proteinExistence type="inferred from homology"/>
<dbReference type="AlphaFoldDB" id="A0A9D2K5G2"/>
<dbReference type="Pfam" id="PF02852">
    <property type="entry name" value="Pyr_redox_dim"/>
    <property type="match status" value="1"/>
</dbReference>
<dbReference type="InterPro" id="IPR016156">
    <property type="entry name" value="FAD/NAD-linked_Rdtase_dimer_sf"/>
</dbReference>
<evidence type="ECO:0000256" key="1">
    <source>
        <dbReference type="ARBA" id="ARBA00001974"/>
    </source>
</evidence>
<dbReference type="PRINTS" id="PR00411">
    <property type="entry name" value="PNDRDTASEI"/>
</dbReference>
<protein>
    <submittedName>
        <fullName evidence="9">FAD-dependent oxidoreductase</fullName>
    </submittedName>
</protein>
<reference evidence="9" key="2">
    <citation type="submission" date="2021-04" db="EMBL/GenBank/DDBJ databases">
        <authorList>
            <person name="Gilroy R."/>
        </authorList>
    </citation>
    <scope>NUCLEOTIDE SEQUENCE</scope>
    <source>
        <strain evidence="9">ChiBcec1-1093</strain>
    </source>
</reference>
<evidence type="ECO:0000313" key="10">
    <source>
        <dbReference type="Proteomes" id="UP000824101"/>
    </source>
</evidence>
<evidence type="ECO:0000313" key="9">
    <source>
        <dbReference type="EMBL" id="HIZ78413.1"/>
    </source>
</evidence>
<dbReference type="InterPro" id="IPR050260">
    <property type="entry name" value="FAD-bd_OxRdtase"/>
</dbReference>
<dbReference type="EMBL" id="DXBC01000022">
    <property type="protein sequence ID" value="HIZ78413.1"/>
    <property type="molecule type" value="Genomic_DNA"/>
</dbReference>
<reference evidence="9" key="1">
    <citation type="journal article" date="2021" name="PeerJ">
        <title>Extensive microbial diversity within the chicken gut microbiome revealed by metagenomics and culture.</title>
        <authorList>
            <person name="Gilroy R."/>
            <person name="Ravi A."/>
            <person name="Getino M."/>
            <person name="Pursley I."/>
            <person name="Horton D.L."/>
            <person name="Alikhan N.F."/>
            <person name="Baker D."/>
            <person name="Gharbi K."/>
            <person name="Hall N."/>
            <person name="Watson M."/>
            <person name="Adriaenssens E.M."/>
            <person name="Foster-Nyarko E."/>
            <person name="Jarju S."/>
            <person name="Secka A."/>
            <person name="Antonio M."/>
            <person name="Oren A."/>
            <person name="Chaudhuri R.R."/>
            <person name="La Ragione R."/>
            <person name="Hildebrand F."/>
            <person name="Pallen M.J."/>
        </authorList>
    </citation>
    <scope>NUCLEOTIDE SEQUENCE</scope>
    <source>
        <strain evidence="9">ChiBcec1-1093</strain>
    </source>
</reference>
<evidence type="ECO:0000256" key="2">
    <source>
        <dbReference type="ARBA" id="ARBA00009130"/>
    </source>
</evidence>
<accession>A0A9D2K5G2</accession>
<dbReference type="GO" id="GO:0016491">
    <property type="term" value="F:oxidoreductase activity"/>
    <property type="evidence" value="ECO:0007669"/>
    <property type="project" value="UniProtKB-KW"/>
</dbReference>
<dbReference type="InterPro" id="IPR036188">
    <property type="entry name" value="FAD/NAD-bd_sf"/>
</dbReference>
<gene>
    <name evidence="9" type="ORF">IAA17_01285</name>
</gene>
<dbReference type="Gene3D" id="3.50.50.60">
    <property type="entry name" value="FAD/NAD(P)-binding domain"/>
    <property type="match status" value="2"/>
</dbReference>
<keyword evidence="6" id="KW-0676">Redox-active center</keyword>
<keyword evidence="3" id="KW-0285">Flavoprotein</keyword>
<sequence length="447" mass="48347">MKVVIIGAVAAGMSAASKLKRNLKDQVEIMVYEKGGEVSYGACGIPFYISDHIKQGKELIARTAEEFFQSGIPIKTYHEVLHADTDKKTVLVRNLKTGEEFEDTYDKLVVGSGAAVRHFPPFDREYENLFEIRDVADGTRVKTALLEEKNRHVVIVGAGFIGLEVSEACRRYGKEVTVVELADHILSSFDPEVSQALEEEMEKNGVTVKTGCKVVDLKAENGRITAAVVEAGDGSREELPADILINSAGIAPATAFIDTVEKAKNGAILVNERMETSAEDVYAAGDCSIMRSAITGEYTYAPLGTNANKQGRIIGDVLGGVTPKPFKLIGSSALRLFGLDAAKVGLSEKEAKSHGLDYKAHMITGNSYASYYGTEKLNIKVIYDRATRKILGAETWGAGIVVPRANYYAIAIYSGLTVDEMGFMDLCYSPPFSGVWDAALIASNTAK</sequence>
<evidence type="ECO:0000256" key="3">
    <source>
        <dbReference type="ARBA" id="ARBA00022630"/>
    </source>
</evidence>
<name>A0A9D2K5G2_9FIRM</name>
<comment type="cofactor">
    <cofactor evidence="1">
        <name>FAD</name>
        <dbReference type="ChEBI" id="CHEBI:57692"/>
    </cofactor>
</comment>